<keyword evidence="1" id="KW-0695">RNA-directed DNA polymerase</keyword>
<evidence type="ECO:0000313" key="1">
    <source>
        <dbReference type="EMBL" id="RNA14911.1"/>
    </source>
</evidence>
<dbReference type="Proteomes" id="UP000276133">
    <property type="component" value="Unassembled WGS sequence"/>
</dbReference>
<dbReference type="AlphaFoldDB" id="A0A3M7QUZ0"/>
<proteinExistence type="predicted"/>
<name>A0A3M7QUZ0_BRAPC</name>
<gene>
    <name evidence="1" type="ORF">BpHYR1_009643</name>
</gene>
<accession>A0A3M7QUZ0</accession>
<comment type="caution">
    <text evidence="1">The sequence shown here is derived from an EMBL/GenBank/DDBJ whole genome shotgun (WGS) entry which is preliminary data.</text>
</comment>
<dbReference type="EMBL" id="REGN01005091">
    <property type="protein sequence ID" value="RNA14911.1"/>
    <property type="molecule type" value="Genomic_DNA"/>
</dbReference>
<keyword evidence="2" id="KW-1185">Reference proteome</keyword>
<keyword evidence="1" id="KW-0808">Transferase</keyword>
<sequence>MVKDIKKRCKSRLNLIKILSNKKWGLNTYTLGNLYKSLIGSIFDYSFPCLNLFSESNIKRIQAIQNSAVRFILKLKYDTPSDILHNEVFDKLKLLKVSNRLFELAERYVGEGLSHSVPLVTRLVEEYTKGFESRFIEYLTPLCNCYLTISSHFPETSTL</sequence>
<keyword evidence="1" id="KW-0548">Nucleotidyltransferase</keyword>
<protein>
    <submittedName>
        <fullName evidence="1">RNA-directed DNA polymerase from mobile element jockey-like</fullName>
    </submittedName>
</protein>
<reference evidence="1 2" key="1">
    <citation type="journal article" date="2018" name="Sci. Rep.">
        <title>Genomic signatures of local adaptation to the degree of environmental predictability in rotifers.</title>
        <authorList>
            <person name="Franch-Gras L."/>
            <person name="Hahn C."/>
            <person name="Garcia-Roger E.M."/>
            <person name="Carmona M.J."/>
            <person name="Serra M."/>
            <person name="Gomez A."/>
        </authorList>
    </citation>
    <scope>NUCLEOTIDE SEQUENCE [LARGE SCALE GENOMIC DNA]</scope>
    <source>
        <strain evidence="1">HYR1</strain>
    </source>
</reference>
<dbReference type="GO" id="GO:0003964">
    <property type="term" value="F:RNA-directed DNA polymerase activity"/>
    <property type="evidence" value="ECO:0007669"/>
    <property type="project" value="UniProtKB-KW"/>
</dbReference>
<evidence type="ECO:0000313" key="2">
    <source>
        <dbReference type="Proteomes" id="UP000276133"/>
    </source>
</evidence>
<organism evidence="1 2">
    <name type="scientific">Brachionus plicatilis</name>
    <name type="common">Marine rotifer</name>
    <name type="synonym">Brachionus muelleri</name>
    <dbReference type="NCBI Taxonomy" id="10195"/>
    <lineage>
        <taxon>Eukaryota</taxon>
        <taxon>Metazoa</taxon>
        <taxon>Spiralia</taxon>
        <taxon>Gnathifera</taxon>
        <taxon>Rotifera</taxon>
        <taxon>Eurotatoria</taxon>
        <taxon>Monogononta</taxon>
        <taxon>Pseudotrocha</taxon>
        <taxon>Ploima</taxon>
        <taxon>Brachionidae</taxon>
        <taxon>Brachionus</taxon>
    </lineage>
</organism>